<evidence type="ECO:0000256" key="3">
    <source>
        <dbReference type="ARBA" id="ARBA00022448"/>
    </source>
</evidence>
<evidence type="ECO:0000256" key="5">
    <source>
        <dbReference type="ARBA" id="ARBA00022692"/>
    </source>
</evidence>
<comment type="similarity">
    <text evidence="2">Belongs to the EamA transporter family.</text>
</comment>
<feature type="transmembrane region" description="Helical" evidence="8">
    <location>
        <begin position="125"/>
        <end position="142"/>
    </location>
</feature>
<proteinExistence type="inferred from homology"/>
<feature type="transmembrane region" description="Helical" evidence="8">
    <location>
        <begin position="200"/>
        <end position="220"/>
    </location>
</feature>
<evidence type="ECO:0000256" key="4">
    <source>
        <dbReference type="ARBA" id="ARBA00022475"/>
    </source>
</evidence>
<accession>A0A3P1SIB1</accession>
<protein>
    <submittedName>
        <fullName evidence="10">EamA family transporter RarD</fullName>
    </submittedName>
</protein>
<comment type="caution">
    <text evidence="10">The sequence shown here is derived from an EMBL/GenBank/DDBJ whole genome shotgun (WGS) entry which is preliminary data.</text>
</comment>
<name>A0A3P1SIB1_9ACTO</name>
<feature type="transmembrane region" description="Helical" evidence="8">
    <location>
        <begin position="30"/>
        <end position="48"/>
    </location>
</feature>
<evidence type="ECO:0000259" key="9">
    <source>
        <dbReference type="Pfam" id="PF00892"/>
    </source>
</evidence>
<dbReference type="InterPro" id="IPR037185">
    <property type="entry name" value="EmrE-like"/>
</dbReference>
<evidence type="ECO:0000256" key="8">
    <source>
        <dbReference type="SAM" id="Phobius"/>
    </source>
</evidence>
<dbReference type="InterPro" id="IPR000620">
    <property type="entry name" value="EamA_dom"/>
</dbReference>
<sequence>MVDTGRSSPTWGRILTCVSTPSQSSASSHAFTLAILAHVIWGFFPLYFRQLEPAHPLEVIVHRAVWGLIACVLALLVLRRFSRFMAIVRDTKLMWQLSAAGLLIIVNWTTYVYAVQIGRTVDAALGYFINPLVTVALGMVFLGERIRPLQWAAVALGTSAVVVLLIGVGSLPWISLVLATSFAFYSLVKKKVALRVGPLEGMAAETAAVTPLLIVFYLYLTLTGGTSFHVLAAQHADPASIAGHAAMLAGSGVLTVIPLMMFAKSSQRLPLGVQGLIQYLSPSLQFILGVWVFHEQMEPIRWVATGIVWCALALVTMDWFVQARKLRRLQEHSPEVDSQAR</sequence>
<feature type="transmembrane region" description="Helical" evidence="8">
    <location>
        <begin position="300"/>
        <end position="321"/>
    </location>
</feature>
<feature type="transmembrane region" description="Helical" evidence="8">
    <location>
        <begin position="240"/>
        <end position="263"/>
    </location>
</feature>
<comment type="subcellular location">
    <subcellularLocation>
        <location evidence="1">Cell membrane</location>
        <topology evidence="1">Multi-pass membrane protein</topology>
    </subcellularLocation>
</comment>
<keyword evidence="11" id="KW-1185">Reference proteome</keyword>
<gene>
    <name evidence="10" type="primary">rarD</name>
    <name evidence="10" type="ORF">EII11_04005</name>
</gene>
<dbReference type="AlphaFoldDB" id="A0A3P1SIB1"/>
<evidence type="ECO:0000256" key="7">
    <source>
        <dbReference type="ARBA" id="ARBA00023136"/>
    </source>
</evidence>
<dbReference type="NCBIfam" id="TIGR00688">
    <property type="entry name" value="rarD"/>
    <property type="match status" value="1"/>
</dbReference>
<evidence type="ECO:0000256" key="2">
    <source>
        <dbReference type="ARBA" id="ARBA00007362"/>
    </source>
</evidence>
<dbReference type="OrthoDB" id="369870at2"/>
<keyword evidence="5 8" id="KW-0812">Transmembrane</keyword>
<keyword evidence="6 8" id="KW-1133">Transmembrane helix</keyword>
<keyword evidence="4" id="KW-1003">Cell membrane</keyword>
<feature type="transmembrane region" description="Helical" evidence="8">
    <location>
        <begin position="172"/>
        <end position="188"/>
    </location>
</feature>
<feature type="transmembrane region" description="Helical" evidence="8">
    <location>
        <begin position="60"/>
        <end position="81"/>
    </location>
</feature>
<evidence type="ECO:0000256" key="6">
    <source>
        <dbReference type="ARBA" id="ARBA00022989"/>
    </source>
</evidence>
<dbReference type="SUPFAM" id="SSF103481">
    <property type="entry name" value="Multidrug resistance efflux transporter EmrE"/>
    <property type="match status" value="2"/>
</dbReference>
<dbReference type="Proteomes" id="UP000280444">
    <property type="component" value="Unassembled WGS sequence"/>
</dbReference>
<evidence type="ECO:0000256" key="1">
    <source>
        <dbReference type="ARBA" id="ARBA00004651"/>
    </source>
</evidence>
<keyword evidence="7 8" id="KW-0472">Membrane</keyword>
<dbReference type="GO" id="GO:0005886">
    <property type="term" value="C:plasma membrane"/>
    <property type="evidence" value="ECO:0007669"/>
    <property type="project" value="UniProtKB-SubCell"/>
</dbReference>
<dbReference type="EMBL" id="RQZF01000002">
    <property type="protein sequence ID" value="RRC96062.1"/>
    <property type="molecule type" value="Genomic_DNA"/>
</dbReference>
<organism evidence="10 11">
    <name type="scientific">Schaalia canis</name>
    <dbReference type="NCBI Taxonomy" id="100469"/>
    <lineage>
        <taxon>Bacteria</taxon>
        <taxon>Bacillati</taxon>
        <taxon>Actinomycetota</taxon>
        <taxon>Actinomycetes</taxon>
        <taxon>Actinomycetales</taxon>
        <taxon>Actinomycetaceae</taxon>
        <taxon>Schaalia</taxon>
    </lineage>
</organism>
<reference evidence="10 11" key="1">
    <citation type="submission" date="2018-11" db="EMBL/GenBank/DDBJ databases">
        <title>Genomes From Bacteria Associated with the Canine Oral Cavity: a Test Case for Automated Genome-Based Taxonomic Assignment.</title>
        <authorList>
            <person name="Coil D.A."/>
            <person name="Jospin G."/>
            <person name="Darling A.E."/>
            <person name="Wallis C."/>
            <person name="Davis I.J."/>
            <person name="Harris S."/>
            <person name="Eisen J.A."/>
            <person name="Holcombe L.J."/>
            <person name="O'Flynn C."/>
        </authorList>
    </citation>
    <scope>NUCLEOTIDE SEQUENCE [LARGE SCALE GENOMIC DNA]</scope>
    <source>
        <strain evidence="10 11">OH770</strain>
    </source>
</reference>
<dbReference type="InterPro" id="IPR004626">
    <property type="entry name" value="RarD"/>
</dbReference>
<evidence type="ECO:0000313" key="11">
    <source>
        <dbReference type="Proteomes" id="UP000280444"/>
    </source>
</evidence>
<dbReference type="PANTHER" id="PTHR22911:SF137">
    <property type="entry name" value="SOLUTE CARRIER FAMILY 35 MEMBER G2-RELATED"/>
    <property type="match status" value="1"/>
</dbReference>
<feature type="domain" description="EamA" evidence="9">
    <location>
        <begin position="32"/>
        <end position="165"/>
    </location>
</feature>
<keyword evidence="3" id="KW-0813">Transport</keyword>
<dbReference type="Pfam" id="PF00892">
    <property type="entry name" value="EamA"/>
    <property type="match status" value="1"/>
</dbReference>
<feature type="transmembrane region" description="Helical" evidence="8">
    <location>
        <begin position="93"/>
        <end position="113"/>
    </location>
</feature>
<feature type="transmembrane region" description="Helical" evidence="8">
    <location>
        <begin position="275"/>
        <end position="294"/>
    </location>
</feature>
<dbReference type="PANTHER" id="PTHR22911">
    <property type="entry name" value="ACYL-MALONYL CONDENSING ENZYME-RELATED"/>
    <property type="match status" value="1"/>
</dbReference>
<evidence type="ECO:0000313" key="10">
    <source>
        <dbReference type="EMBL" id="RRC96062.1"/>
    </source>
</evidence>